<proteinExistence type="inferred from homology"/>
<dbReference type="RefSeq" id="WP_077849607.1">
    <property type="nucleotide sequence ID" value="NZ_LZZM01000222.1"/>
</dbReference>
<dbReference type="InterPro" id="IPR002123">
    <property type="entry name" value="Plipid/glycerol_acylTrfase"/>
</dbReference>
<keyword evidence="3 7" id="KW-0444">Lipid biosynthesis</keyword>
<comment type="caution">
    <text evidence="10">The sequence shown here is derived from an EMBL/GenBank/DDBJ whole genome shotgun (WGS) entry which is preliminary data.</text>
</comment>
<dbReference type="SMART" id="SM00563">
    <property type="entry name" value="PlsC"/>
    <property type="match status" value="1"/>
</dbReference>
<reference evidence="10 11" key="1">
    <citation type="submission" date="2016-05" db="EMBL/GenBank/DDBJ databases">
        <title>Microbial solvent formation.</title>
        <authorList>
            <person name="Poehlein A."/>
            <person name="Montoya Solano J.D."/>
            <person name="Flitsch S."/>
            <person name="Krabben P."/>
            <person name="Duerre P."/>
            <person name="Daniel R."/>
        </authorList>
    </citation>
    <scope>NUCLEOTIDE SEQUENCE [LARGE SCALE GENOMIC DNA]</scope>
    <source>
        <strain evidence="10 11">DSM 2619</strain>
    </source>
</reference>
<accession>A0A1S8T4A5</accession>
<feature type="transmembrane region" description="Helical" evidence="8">
    <location>
        <begin position="6"/>
        <end position="23"/>
    </location>
</feature>
<dbReference type="GO" id="GO:0003841">
    <property type="term" value="F:1-acylglycerol-3-phosphate O-acyltransferase activity"/>
    <property type="evidence" value="ECO:0007669"/>
    <property type="project" value="UniProtKB-UniRule"/>
</dbReference>
<dbReference type="NCBIfam" id="TIGR00530">
    <property type="entry name" value="AGP_acyltrn"/>
    <property type="match status" value="1"/>
</dbReference>
<comment type="catalytic activity">
    <reaction evidence="7">
        <text>a 1-acyl-sn-glycero-3-phosphate + an acyl-CoA = a 1,2-diacyl-sn-glycero-3-phosphate + CoA</text>
        <dbReference type="Rhea" id="RHEA:19709"/>
        <dbReference type="ChEBI" id="CHEBI:57287"/>
        <dbReference type="ChEBI" id="CHEBI:57970"/>
        <dbReference type="ChEBI" id="CHEBI:58342"/>
        <dbReference type="ChEBI" id="CHEBI:58608"/>
        <dbReference type="EC" id="2.3.1.51"/>
    </reaction>
</comment>
<keyword evidence="8" id="KW-1133">Transmembrane helix</keyword>
<keyword evidence="7" id="KW-0594">Phospholipid biosynthesis</keyword>
<sequence>MIRTIIFYSYMVISLLFSSIFRIKIKFLTNKGYLEGRRNYIHKVTSNWAKLVMKIAGAKVNIVGLENLPKNQTVLLVSNHQSNFDIPLLLSCIDIPKGFIAKKELENWPFISAWMKYINCIFMDRDNLRKSAESIVDGIKLLKSGYSMIIFPEGTRSKGKPVDEFKGGSFKLATKSKCLIVPLTINGTYKLMESNKNMIKGSDIELVIHPQIDTSKLTKEELESLPDTVHSIISSKYKNY</sequence>
<dbReference type="PANTHER" id="PTHR10434">
    <property type="entry name" value="1-ACYL-SN-GLYCEROL-3-PHOSPHATE ACYLTRANSFERASE"/>
    <property type="match status" value="1"/>
</dbReference>
<dbReference type="CDD" id="cd07989">
    <property type="entry name" value="LPLAT_AGPAT-like"/>
    <property type="match status" value="1"/>
</dbReference>
<dbReference type="GO" id="GO:0006654">
    <property type="term" value="P:phosphatidic acid biosynthetic process"/>
    <property type="evidence" value="ECO:0007669"/>
    <property type="project" value="TreeGrafter"/>
</dbReference>
<evidence type="ECO:0000313" key="11">
    <source>
        <dbReference type="Proteomes" id="UP000190890"/>
    </source>
</evidence>
<dbReference type="Proteomes" id="UP000190890">
    <property type="component" value="Unassembled WGS sequence"/>
</dbReference>
<dbReference type="EMBL" id="LZZM01000222">
    <property type="protein sequence ID" value="OOM72502.1"/>
    <property type="molecule type" value="Genomic_DNA"/>
</dbReference>
<keyword evidence="8" id="KW-0472">Membrane</keyword>
<dbReference type="EC" id="2.3.1.51" evidence="7"/>
<keyword evidence="5 7" id="KW-0443">Lipid metabolism</keyword>
<evidence type="ECO:0000256" key="5">
    <source>
        <dbReference type="ARBA" id="ARBA00023098"/>
    </source>
</evidence>
<gene>
    <name evidence="10" type="primary">plsC_2</name>
    <name evidence="10" type="ORF">CLPUN_46940</name>
</gene>
<feature type="domain" description="Phospholipid/glycerol acyltransferase" evidence="9">
    <location>
        <begin position="74"/>
        <end position="188"/>
    </location>
</feature>
<keyword evidence="7" id="KW-1208">Phospholipid metabolism</keyword>
<evidence type="ECO:0000256" key="4">
    <source>
        <dbReference type="ARBA" id="ARBA00022679"/>
    </source>
</evidence>
<keyword evidence="4 7" id="KW-0808">Transferase</keyword>
<protein>
    <recommendedName>
        <fullName evidence="7">1-acyl-sn-glycerol-3-phosphate acyltransferase</fullName>
        <ecNumber evidence="7">2.3.1.51</ecNumber>
    </recommendedName>
</protein>
<organism evidence="10 11">
    <name type="scientific">Clostridium puniceum</name>
    <dbReference type="NCBI Taxonomy" id="29367"/>
    <lineage>
        <taxon>Bacteria</taxon>
        <taxon>Bacillati</taxon>
        <taxon>Bacillota</taxon>
        <taxon>Clostridia</taxon>
        <taxon>Eubacteriales</taxon>
        <taxon>Clostridiaceae</taxon>
        <taxon>Clostridium</taxon>
    </lineage>
</organism>
<evidence type="ECO:0000313" key="10">
    <source>
        <dbReference type="EMBL" id="OOM72502.1"/>
    </source>
</evidence>
<evidence type="ECO:0000256" key="3">
    <source>
        <dbReference type="ARBA" id="ARBA00022516"/>
    </source>
</evidence>
<dbReference type="GO" id="GO:0016020">
    <property type="term" value="C:membrane"/>
    <property type="evidence" value="ECO:0007669"/>
    <property type="project" value="InterPro"/>
</dbReference>
<name>A0A1S8T4A5_9CLOT</name>
<evidence type="ECO:0000256" key="2">
    <source>
        <dbReference type="ARBA" id="ARBA00008655"/>
    </source>
</evidence>
<dbReference type="Pfam" id="PF01553">
    <property type="entry name" value="Acyltransferase"/>
    <property type="match status" value="1"/>
</dbReference>
<comment type="domain">
    <text evidence="7">The HXXXXD motif is essential for acyltransferase activity and may constitute the binding site for the phosphate moiety of the glycerol-3-phosphate.</text>
</comment>
<keyword evidence="8" id="KW-0812">Transmembrane</keyword>
<dbReference type="STRING" id="29367.CLPUN_46940"/>
<evidence type="ECO:0000256" key="8">
    <source>
        <dbReference type="SAM" id="Phobius"/>
    </source>
</evidence>
<evidence type="ECO:0000256" key="7">
    <source>
        <dbReference type="RuleBase" id="RU361267"/>
    </source>
</evidence>
<evidence type="ECO:0000256" key="6">
    <source>
        <dbReference type="ARBA" id="ARBA00023315"/>
    </source>
</evidence>
<dbReference type="SUPFAM" id="SSF69593">
    <property type="entry name" value="Glycerol-3-phosphate (1)-acyltransferase"/>
    <property type="match status" value="1"/>
</dbReference>
<comment type="similarity">
    <text evidence="2 7">Belongs to the 1-acyl-sn-glycerol-3-phosphate acyltransferase family.</text>
</comment>
<evidence type="ECO:0000256" key="1">
    <source>
        <dbReference type="ARBA" id="ARBA00005189"/>
    </source>
</evidence>
<dbReference type="PANTHER" id="PTHR10434:SF64">
    <property type="entry name" value="1-ACYL-SN-GLYCEROL-3-PHOSPHATE ACYLTRANSFERASE-RELATED"/>
    <property type="match status" value="1"/>
</dbReference>
<dbReference type="OrthoDB" id="9803035at2"/>
<keyword evidence="6 7" id="KW-0012">Acyltransferase</keyword>
<keyword evidence="11" id="KW-1185">Reference proteome</keyword>
<dbReference type="InterPro" id="IPR004552">
    <property type="entry name" value="AGP_acyltrans"/>
</dbReference>
<dbReference type="AlphaFoldDB" id="A0A1S8T4A5"/>
<evidence type="ECO:0000259" key="9">
    <source>
        <dbReference type="SMART" id="SM00563"/>
    </source>
</evidence>
<comment type="pathway">
    <text evidence="1">Lipid metabolism.</text>
</comment>